<dbReference type="EMBL" id="CP039712">
    <property type="protein sequence ID" value="QCI87413.1"/>
    <property type="molecule type" value="Genomic_DNA"/>
</dbReference>
<dbReference type="Pfam" id="PF01244">
    <property type="entry name" value="Peptidase_M19"/>
    <property type="match status" value="1"/>
</dbReference>
<dbReference type="Gene3D" id="3.20.20.140">
    <property type="entry name" value="Metal-dependent hydrolases"/>
    <property type="match status" value="1"/>
</dbReference>
<dbReference type="Proteomes" id="UP000298615">
    <property type="component" value="Chromosome"/>
</dbReference>
<dbReference type="InterPro" id="IPR008257">
    <property type="entry name" value="Pept_M19"/>
</dbReference>
<accession>A0A4D7CVA9</accession>
<dbReference type="PANTHER" id="PTHR10443:SF12">
    <property type="entry name" value="DIPEPTIDASE"/>
    <property type="match status" value="1"/>
</dbReference>
<proteinExistence type="predicted"/>
<dbReference type="InterPro" id="IPR032466">
    <property type="entry name" value="Metal_Hydrolase"/>
</dbReference>
<dbReference type="SUPFAM" id="SSF51556">
    <property type="entry name" value="Metallo-dependent hydrolases"/>
    <property type="match status" value="1"/>
</dbReference>
<gene>
    <name evidence="1" type="ORF">FA707_09715</name>
</gene>
<dbReference type="PANTHER" id="PTHR10443">
    <property type="entry name" value="MICROSOMAL DIPEPTIDASE"/>
    <property type="match status" value="1"/>
</dbReference>
<name>A0A4D7CVA9_9ENTE</name>
<evidence type="ECO:0000313" key="1">
    <source>
        <dbReference type="EMBL" id="QCI87413.1"/>
    </source>
</evidence>
<dbReference type="CDD" id="cd01301">
    <property type="entry name" value="rDP_like"/>
    <property type="match status" value="1"/>
</dbReference>
<dbReference type="KEGG" id="vao:FA707_09715"/>
<dbReference type="PROSITE" id="PS51365">
    <property type="entry name" value="RENAL_DIPEPTIDASE_2"/>
    <property type="match status" value="1"/>
</dbReference>
<sequence length="321" mass="36096">MKAIDLHCDTITRIDGSDGNNLRHNTLQIDLEKMQASGTTLQNFAIYLDKADTPNPYQACHHFIDLYESELAKNNDLIRPVLTYKDYLDNQSAGKMSSLLTMEEGAPLQGRLDYLEEFYQRGVRMLTLTWNYQNELGYPNSDFVDAKTGLISPRQQGLTSTGIDIVQRMNELGMIIDVSHGSDQLVQDILTHTNLPFVASHSNARAITYHSRNLPNDLIKAISERGGVIGINYYENFLRNPGETHSLCEAIARHATHLKQVGGIDCIALGSDFDGITINEELADIRSIHKIADSLSQADFTTAEIEKIFYQNVERVYQEIL</sequence>
<organism evidence="1 2">
    <name type="scientific">Vagococcus zengguangii</name>
    <dbReference type="NCBI Taxonomy" id="2571750"/>
    <lineage>
        <taxon>Bacteria</taxon>
        <taxon>Bacillati</taxon>
        <taxon>Bacillota</taxon>
        <taxon>Bacilli</taxon>
        <taxon>Lactobacillales</taxon>
        <taxon>Enterococcaceae</taxon>
        <taxon>Vagococcus</taxon>
    </lineage>
</organism>
<reference evidence="1 2" key="1">
    <citation type="submission" date="2019-04" db="EMBL/GenBank/DDBJ databases">
        <title>Vagococcus sp. nov., isolated from faeces of yaks (Bos grunniens).</title>
        <authorList>
            <person name="Ge Y."/>
        </authorList>
    </citation>
    <scope>NUCLEOTIDE SEQUENCE [LARGE SCALE GENOMIC DNA]</scope>
    <source>
        <strain evidence="1 2">MN-17</strain>
    </source>
</reference>
<dbReference type="AlphaFoldDB" id="A0A4D7CVA9"/>
<keyword evidence="2" id="KW-1185">Reference proteome</keyword>
<dbReference type="GO" id="GO:0006508">
    <property type="term" value="P:proteolysis"/>
    <property type="evidence" value="ECO:0007669"/>
    <property type="project" value="InterPro"/>
</dbReference>
<evidence type="ECO:0000313" key="2">
    <source>
        <dbReference type="Proteomes" id="UP000298615"/>
    </source>
</evidence>
<dbReference type="GO" id="GO:0070573">
    <property type="term" value="F:metallodipeptidase activity"/>
    <property type="evidence" value="ECO:0007669"/>
    <property type="project" value="InterPro"/>
</dbReference>
<protein>
    <submittedName>
        <fullName evidence="1">Membrane dipeptidase</fullName>
    </submittedName>
</protein>